<dbReference type="InterPro" id="IPR001878">
    <property type="entry name" value="Znf_CCHC"/>
</dbReference>
<dbReference type="SUPFAM" id="SSF57756">
    <property type="entry name" value="Retrovirus zinc finger-like domains"/>
    <property type="match status" value="3"/>
</dbReference>
<proteinExistence type="predicted"/>
<evidence type="ECO:0000313" key="8">
    <source>
        <dbReference type="Proteomes" id="UP000298138"/>
    </source>
</evidence>
<feature type="domain" description="CCHC-type" evidence="6">
    <location>
        <begin position="197"/>
        <end position="212"/>
    </location>
</feature>
<feature type="domain" description="CCHC-type" evidence="6">
    <location>
        <begin position="257"/>
        <end position="273"/>
    </location>
</feature>
<dbReference type="STRING" id="341454.A0A4S2MIR1"/>
<dbReference type="AlphaFoldDB" id="A0A4S2MIR1"/>
<dbReference type="Proteomes" id="UP000298138">
    <property type="component" value="Unassembled WGS sequence"/>
</dbReference>
<evidence type="ECO:0000313" key="7">
    <source>
        <dbReference type="EMBL" id="TGZ76806.1"/>
    </source>
</evidence>
<keyword evidence="2" id="KW-0677">Repeat</keyword>
<keyword evidence="4" id="KW-0862">Zinc</keyword>
<dbReference type="Gene3D" id="4.10.60.10">
    <property type="entry name" value="Zinc finger, CCHC-type"/>
    <property type="match status" value="3"/>
</dbReference>
<dbReference type="SMART" id="SM00343">
    <property type="entry name" value="ZnF_C2HC"/>
    <property type="match status" value="6"/>
</dbReference>
<evidence type="ECO:0000256" key="4">
    <source>
        <dbReference type="ARBA" id="ARBA00022833"/>
    </source>
</evidence>
<dbReference type="InterPro" id="IPR036875">
    <property type="entry name" value="Znf_CCHC_sf"/>
</dbReference>
<sequence>GHLAAACTNNRVVDMPHVQVRSCEDAWNDMEKASTEDEFDDFKEHMLEYLKAMRVDRTPIDLSDLEQAFRDNGFRYYIIALKHEATHDKVIVGPNGELDRKYTWALNRTLRPRRTKALAERVARTPEENLEWLKEAGTVCDELRPFCMTCKEKGHTSRTCDIEKDKEELPMVKCINCTSLDHRMRDCPEPRKNFNACRNCGEEGHKSTECEKPRVADESTQCRKCNEMGHFSRDCPTAGGSQEGHRSSDCTNERVMKCRNCDEFGHAAKECSKPRDVTRVKCNNCRESMFTLVRFNQ</sequence>
<evidence type="ECO:0000259" key="6">
    <source>
        <dbReference type="PROSITE" id="PS50158"/>
    </source>
</evidence>
<protein>
    <recommendedName>
        <fullName evidence="6">CCHC-type domain-containing protein</fullName>
    </recommendedName>
</protein>
<name>A0A4S2MIR1_9PEZI</name>
<dbReference type="Pfam" id="PF00098">
    <property type="entry name" value="zf-CCHC"/>
    <property type="match status" value="3"/>
</dbReference>
<reference evidence="7 8" key="1">
    <citation type="submission" date="2019-04" db="EMBL/GenBank/DDBJ databases">
        <title>Comparative genomics and transcriptomics to analyze fruiting body development in filamentous ascomycetes.</title>
        <authorList>
            <consortium name="DOE Joint Genome Institute"/>
            <person name="Lutkenhaus R."/>
            <person name="Traeger S."/>
            <person name="Breuer J."/>
            <person name="Kuo A."/>
            <person name="Lipzen A."/>
            <person name="Pangilinan J."/>
            <person name="Dilworth D."/>
            <person name="Sandor L."/>
            <person name="Poggeler S."/>
            <person name="Barry K."/>
            <person name="Grigoriev I.V."/>
            <person name="Nowrousian M."/>
        </authorList>
    </citation>
    <scope>NUCLEOTIDE SEQUENCE [LARGE SCALE GENOMIC DNA]</scope>
    <source>
        <strain evidence="7 8">CBS 389.68</strain>
    </source>
</reference>
<dbReference type="EMBL" id="ML220166">
    <property type="protein sequence ID" value="TGZ76806.1"/>
    <property type="molecule type" value="Genomic_DNA"/>
</dbReference>
<evidence type="ECO:0000256" key="5">
    <source>
        <dbReference type="PROSITE-ProRule" id="PRU00047"/>
    </source>
</evidence>
<keyword evidence="1" id="KW-0479">Metal-binding</keyword>
<gene>
    <name evidence="7" type="ORF">EX30DRAFT_311963</name>
</gene>
<evidence type="ECO:0000256" key="3">
    <source>
        <dbReference type="ARBA" id="ARBA00022771"/>
    </source>
</evidence>
<dbReference type="PROSITE" id="PS50158">
    <property type="entry name" value="ZF_CCHC"/>
    <property type="match status" value="3"/>
</dbReference>
<keyword evidence="8" id="KW-1185">Reference proteome</keyword>
<dbReference type="PANTHER" id="PTHR47103">
    <property type="entry name" value="DNA-BINDING PROTEIN"/>
    <property type="match status" value="1"/>
</dbReference>
<dbReference type="OrthoDB" id="8026949at2759"/>
<accession>A0A4S2MIR1</accession>
<dbReference type="PANTHER" id="PTHR47103:SF8">
    <property type="entry name" value="DNA-BINDING PROTEIN"/>
    <property type="match status" value="1"/>
</dbReference>
<evidence type="ECO:0000256" key="2">
    <source>
        <dbReference type="ARBA" id="ARBA00022737"/>
    </source>
</evidence>
<dbReference type="GO" id="GO:0003676">
    <property type="term" value="F:nucleic acid binding"/>
    <property type="evidence" value="ECO:0007669"/>
    <property type="project" value="InterPro"/>
</dbReference>
<organism evidence="7 8">
    <name type="scientific">Ascodesmis nigricans</name>
    <dbReference type="NCBI Taxonomy" id="341454"/>
    <lineage>
        <taxon>Eukaryota</taxon>
        <taxon>Fungi</taxon>
        <taxon>Dikarya</taxon>
        <taxon>Ascomycota</taxon>
        <taxon>Pezizomycotina</taxon>
        <taxon>Pezizomycetes</taxon>
        <taxon>Pezizales</taxon>
        <taxon>Ascodesmidaceae</taxon>
        <taxon>Ascodesmis</taxon>
    </lineage>
</organism>
<feature type="domain" description="CCHC-type" evidence="6">
    <location>
        <begin position="222"/>
        <end position="236"/>
    </location>
</feature>
<dbReference type="InParanoid" id="A0A4S2MIR1"/>
<feature type="non-terminal residue" evidence="7">
    <location>
        <position position="1"/>
    </location>
</feature>
<evidence type="ECO:0000256" key="1">
    <source>
        <dbReference type="ARBA" id="ARBA00022723"/>
    </source>
</evidence>
<keyword evidence="3 5" id="KW-0863">Zinc-finger</keyword>
<dbReference type="GO" id="GO:0008270">
    <property type="term" value="F:zinc ion binding"/>
    <property type="evidence" value="ECO:0007669"/>
    <property type="project" value="UniProtKB-KW"/>
</dbReference>